<dbReference type="Pfam" id="PF07338">
    <property type="entry name" value="YdgH_BhsA-like"/>
    <property type="match status" value="1"/>
</dbReference>
<evidence type="ECO:0000313" key="3">
    <source>
        <dbReference type="EMBL" id="MBU9843905.1"/>
    </source>
</evidence>
<dbReference type="EMBL" id="JAFMOY010000103">
    <property type="protein sequence ID" value="MBU9843905.1"/>
    <property type="molecule type" value="Genomic_DNA"/>
</dbReference>
<sequence length="88" mass="9515">MNKIISTALLLSLSFSVFAAKEIRNSEMESMKVKTGDITIEIKDGTLDEAVSLLSKKADEKGASYFHIISISKPGMGGTVRATAETYK</sequence>
<comment type="caution">
    <text evidence="3">The sequence shown here is derived from an EMBL/GenBank/DDBJ whole genome shotgun (WGS) entry which is preliminary data.</text>
</comment>
<feature type="chain" id="PRO_5045606095" evidence="1">
    <location>
        <begin position="20"/>
        <end position="88"/>
    </location>
</feature>
<dbReference type="Proteomes" id="UP000739284">
    <property type="component" value="Unassembled WGS sequence"/>
</dbReference>
<proteinExistence type="predicted"/>
<evidence type="ECO:0000259" key="2">
    <source>
        <dbReference type="Pfam" id="PF07338"/>
    </source>
</evidence>
<reference evidence="3 4" key="1">
    <citation type="submission" date="2021-03" db="EMBL/GenBank/DDBJ databases">
        <title>Five novel Rahnella species.</title>
        <authorList>
            <person name="Brady C."/>
            <person name="Asselin J."/>
            <person name="Beer S."/>
            <person name="Bruberg M.B."/>
            <person name="Crampton B."/>
            <person name="Venter S."/>
            <person name="Arnold D."/>
            <person name="Denman S."/>
        </authorList>
    </citation>
    <scope>NUCLEOTIDE SEQUENCE [LARGE SCALE GENOMIC DNA]</scope>
    <source>
        <strain evidence="3 4">FRB 231</strain>
    </source>
</reference>
<feature type="signal peptide" evidence="1">
    <location>
        <begin position="1"/>
        <end position="19"/>
    </location>
</feature>
<name>A0ABS6LAP8_9GAMM</name>
<dbReference type="InterPro" id="IPR051096">
    <property type="entry name" value="BhsA/McbA_stress_biofilm_assoc"/>
</dbReference>
<dbReference type="RefSeq" id="WP_217147890.1">
    <property type="nucleotide sequence ID" value="NZ_JAFMOY010000103.1"/>
</dbReference>
<dbReference type="PANTHER" id="PTHR34156">
    <property type="entry name" value="OUTER MEMBRANE PROTEIN-RELATED-RELATED"/>
    <property type="match status" value="1"/>
</dbReference>
<gene>
    <name evidence="3" type="ORF">J1784_02575</name>
</gene>
<feature type="domain" description="YdgH/BhsA/McbA-like" evidence="2">
    <location>
        <begin position="35"/>
        <end position="88"/>
    </location>
</feature>
<keyword evidence="4" id="KW-1185">Reference proteome</keyword>
<evidence type="ECO:0000313" key="4">
    <source>
        <dbReference type="Proteomes" id="UP000739284"/>
    </source>
</evidence>
<protein>
    <submittedName>
        <fullName evidence="3">DUF1471 domain-containing protein</fullName>
    </submittedName>
</protein>
<evidence type="ECO:0000256" key="1">
    <source>
        <dbReference type="SAM" id="SignalP"/>
    </source>
</evidence>
<accession>A0ABS6LAP8</accession>
<keyword evidence="1" id="KW-0732">Signal</keyword>
<dbReference type="InterPro" id="IPR010854">
    <property type="entry name" value="YdgH/BhsA/McbA-like_dom"/>
</dbReference>
<organism evidence="3 4">
    <name type="scientific">Rahnella ecdela</name>
    <dbReference type="NCBI Taxonomy" id="2816250"/>
    <lineage>
        <taxon>Bacteria</taxon>
        <taxon>Pseudomonadati</taxon>
        <taxon>Pseudomonadota</taxon>
        <taxon>Gammaproteobacteria</taxon>
        <taxon>Enterobacterales</taxon>
        <taxon>Yersiniaceae</taxon>
        <taxon>Rahnella</taxon>
    </lineage>
</organism>